<protein>
    <submittedName>
        <fullName evidence="1">DNA polymerase epsilon subunit 2</fullName>
    </submittedName>
</protein>
<evidence type="ECO:0000313" key="1">
    <source>
        <dbReference type="EMBL" id="DAD86459.1"/>
    </source>
</evidence>
<proteinExistence type="predicted"/>
<organism evidence="1">
    <name type="scientific">Siphoviridae sp. ctsBB38</name>
    <dbReference type="NCBI Taxonomy" id="2826482"/>
    <lineage>
        <taxon>Viruses</taxon>
        <taxon>Duplodnaviria</taxon>
        <taxon>Heunggongvirae</taxon>
        <taxon>Uroviricota</taxon>
        <taxon>Caudoviricetes</taxon>
    </lineage>
</organism>
<reference evidence="1" key="1">
    <citation type="journal article" date="2021" name="Proc. Natl. Acad. Sci. U.S.A.">
        <title>A Catalog of Tens of Thousands of Viruses from Human Metagenomes Reveals Hidden Associations with Chronic Diseases.</title>
        <authorList>
            <person name="Tisza M.J."/>
            <person name="Buck C.B."/>
        </authorList>
    </citation>
    <scope>NUCLEOTIDE SEQUENCE</scope>
    <source>
        <strain evidence="1">CtsBB38</strain>
    </source>
</reference>
<accession>A0A8S5MX27</accession>
<dbReference type="EMBL" id="BK014999">
    <property type="protein sequence ID" value="DAD86459.1"/>
    <property type="molecule type" value="Genomic_DNA"/>
</dbReference>
<name>A0A8S5MX27_9CAUD</name>
<sequence>MAKQGGWTKGRRGEKQLNFKAKCDKCGREFYPREKELMLLKGCIIIRGFECRCGAQYVTVVTDNELRREMSQLQDLLEEFKKIQYSNRYEVKEQLKIHGFVPQDIQDRVNKKEHDYLDAITELRRDIAVHGKELKEKYKSYIQ</sequence>